<dbReference type="OrthoDB" id="10264412at2759"/>
<evidence type="ECO:0000259" key="14">
    <source>
        <dbReference type="Pfam" id="PF00133"/>
    </source>
</evidence>
<keyword evidence="7 12" id="KW-0648">Protein biosynthesis</keyword>
<dbReference type="Gene3D" id="3.40.50.620">
    <property type="entry name" value="HUPs"/>
    <property type="match status" value="2"/>
</dbReference>
<dbReference type="Pfam" id="PF00133">
    <property type="entry name" value="tRNA-synt_1"/>
    <property type="match status" value="1"/>
</dbReference>
<dbReference type="Gene3D" id="1.10.730.20">
    <property type="match status" value="1"/>
</dbReference>
<evidence type="ECO:0000256" key="6">
    <source>
        <dbReference type="ARBA" id="ARBA00022840"/>
    </source>
</evidence>
<organism evidence="16 17">
    <name type="scientific">Phialocephala subalpina</name>
    <dbReference type="NCBI Taxonomy" id="576137"/>
    <lineage>
        <taxon>Eukaryota</taxon>
        <taxon>Fungi</taxon>
        <taxon>Dikarya</taxon>
        <taxon>Ascomycota</taxon>
        <taxon>Pezizomycotina</taxon>
        <taxon>Leotiomycetes</taxon>
        <taxon>Helotiales</taxon>
        <taxon>Mollisiaceae</taxon>
        <taxon>Phialocephala</taxon>
        <taxon>Phialocephala fortinii species complex</taxon>
    </lineage>
</organism>
<dbReference type="GO" id="GO:0006428">
    <property type="term" value="P:isoleucyl-tRNA aminoacylation"/>
    <property type="evidence" value="ECO:0007669"/>
    <property type="project" value="InterPro"/>
</dbReference>
<dbReference type="InterPro" id="IPR001412">
    <property type="entry name" value="aa-tRNA-synth_I_CS"/>
</dbReference>
<dbReference type="GO" id="GO:0005524">
    <property type="term" value="F:ATP binding"/>
    <property type="evidence" value="ECO:0007669"/>
    <property type="project" value="UniProtKB-KW"/>
</dbReference>
<comment type="subcellular location">
    <subcellularLocation>
        <location evidence="1">Mitochondrion</location>
    </subcellularLocation>
</comment>
<dbReference type="InterPro" id="IPR009008">
    <property type="entry name" value="Val/Leu/Ile-tRNA-synth_edit"/>
</dbReference>
<evidence type="ECO:0000256" key="13">
    <source>
        <dbReference type="SAM" id="MobiDB-lite"/>
    </source>
</evidence>
<keyword evidence="8 12" id="KW-0030">Aminoacyl-tRNA synthetase</keyword>
<dbReference type="InterPro" id="IPR013155">
    <property type="entry name" value="M/V/L/I-tRNA-synth_anticd-bd"/>
</dbReference>
<keyword evidence="4 12" id="KW-0436">Ligase</keyword>
<keyword evidence="5 12" id="KW-0547">Nucleotide-binding</keyword>
<sequence>MPVRPPTKSWSSTLRLPKSSFPPRPQLADQPKYLKRCSNDLYEWQSRERSAQIPFVLHDGPPYANGSLHIGHALNKILKDIICRVKLQQGRRVVYVPGWDCHGLPIEIKALEKQRENAKDGDASLDAIGIRRAARSLATKTVKEQMKGFREWGVMADWDKAWKTMDKTFESKQLGVFQEMVKRGLIFRRYKPVYWSPSSRTALAEAELEYKEDHFSTAAYVRFPMTKVPDAVQSLLPEGETLNAVIWTTTPWTLPANRAIAVHSELEYSVVKHGQYYLLIASTRVAALEKMLCNALGTDAETSDSFEVLSSGILGRDLVGSEYVNVLRGREQEPQPVIHADFVSAESGSGLVHLAPGHGMDDYEVCTRHGIRAVAPVDDLGRFTSAAVPDDPDAFVGKSVLDGGSAEMLDYLGDKVLFSHRYKHKYPYDWRTKLPVIIRATEQWFADVKYVKDDALRNLEDVRFIPHTGQSRLESFVTGRSEWCISRQRAWGVPIPALYNEESVAVLTDESVAHIVSVIEERGIDAWWTDPPDDPAWIVPGLEGTFKRGKDTMDVWFDSGTSWTQTDQQADVYLEGTDQHRGWFQSSLLTYTSASGKQGPPFKTLITHGFTLDQEGKKMSKSIGNTIAPGQIIDGSLLPPVKARKKGGGPVSQSLGPDALRLWVASSDYTRDVVIGQPVLQFNHSALLKYRMTLKMLLGSMHPSARTTPITKLDQIALAQLNAVMKEVESAYDNFEFYRGVNAINKWISTDLSAFYLEAMKDRLYCGDGGGVLDEIFHGLLRMLTPITPNLVEEAWDHRPAWMKAEEQTHPFHRTLDDPVISPEKLTGSETLIADLPLLLSTNAAIKVAQEEARASKKIGSSLESSVVLELPEDGTARQTFERYADELESIFVVSSVELDGSVDGAFKYSAKFDVPGGKATAWVLPPKDNKCPRCWRYIAPAEDELCKRCEEVVQ</sequence>
<evidence type="ECO:0000256" key="3">
    <source>
        <dbReference type="ARBA" id="ARBA00013165"/>
    </source>
</evidence>
<dbReference type="GO" id="GO:0005739">
    <property type="term" value="C:mitochondrion"/>
    <property type="evidence" value="ECO:0007669"/>
    <property type="project" value="UniProtKB-SubCell"/>
</dbReference>
<evidence type="ECO:0000256" key="2">
    <source>
        <dbReference type="ARBA" id="ARBA00005594"/>
    </source>
</evidence>
<comment type="similarity">
    <text evidence="2 12">Belongs to the class-I aminoacyl-tRNA synthetase family.</text>
</comment>
<dbReference type="Proteomes" id="UP000184330">
    <property type="component" value="Unassembled WGS sequence"/>
</dbReference>
<accession>A0A1L7WTU1</accession>
<keyword evidence="17" id="KW-1185">Reference proteome</keyword>
<evidence type="ECO:0000256" key="7">
    <source>
        <dbReference type="ARBA" id="ARBA00022917"/>
    </source>
</evidence>
<dbReference type="EMBL" id="FJOG01000007">
    <property type="protein sequence ID" value="CZR56170.1"/>
    <property type="molecule type" value="Genomic_DNA"/>
</dbReference>
<dbReference type="PRINTS" id="PR00984">
    <property type="entry name" value="TRNASYNTHILE"/>
</dbReference>
<dbReference type="GO" id="GO:0032543">
    <property type="term" value="P:mitochondrial translation"/>
    <property type="evidence" value="ECO:0007669"/>
    <property type="project" value="EnsemblFungi"/>
</dbReference>
<evidence type="ECO:0000256" key="11">
    <source>
        <dbReference type="ARBA" id="ARBA00068280"/>
    </source>
</evidence>
<dbReference type="Gene3D" id="3.90.740.10">
    <property type="entry name" value="Valyl/Leucyl/Isoleucyl-tRNA synthetase, editing domain"/>
    <property type="match status" value="1"/>
</dbReference>
<feature type="domain" description="Methionyl/Valyl/Leucyl/Isoleucyl-tRNA synthetase anticodon-binding" evidence="15">
    <location>
        <begin position="714"/>
        <end position="867"/>
    </location>
</feature>
<dbReference type="EC" id="6.1.1.5" evidence="3"/>
<gene>
    <name evidence="16" type="ORF">PAC_06058</name>
</gene>
<dbReference type="InterPro" id="IPR002300">
    <property type="entry name" value="aa-tRNA-synth_Ia"/>
</dbReference>
<evidence type="ECO:0000313" key="16">
    <source>
        <dbReference type="EMBL" id="CZR56170.1"/>
    </source>
</evidence>
<dbReference type="InterPro" id="IPR050081">
    <property type="entry name" value="Ile-tRNA_ligase"/>
</dbReference>
<dbReference type="GO" id="GO:0004822">
    <property type="term" value="F:isoleucine-tRNA ligase activity"/>
    <property type="evidence" value="ECO:0007669"/>
    <property type="project" value="UniProtKB-EC"/>
</dbReference>
<evidence type="ECO:0000256" key="10">
    <source>
        <dbReference type="ARBA" id="ARBA00048359"/>
    </source>
</evidence>
<dbReference type="SUPFAM" id="SSF47323">
    <property type="entry name" value="Anticodon-binding domain of a subclass of class I aminoacyl-tRNA synthetases"/>
    <property type="match status" value="1"/>
</dbReference>
<reference evidence="16 17" key="1">
    <citation type="submission" date="2016-03" db="EMBL/GenBank/DDBJ databases">
        <authorList>
            <person name="Ploux O."/>
        </authorList>
    </citation>
    <scope>NUCLEOTIDE SEQUENCE [LARGE SCALE GENOMIC DNA]</scope>
    <source>
        <strain evidence="16 17">UAMH 11012</strain>
    </source>
</reference>
<dbReference type="STRING" id="576137.A0A1L7WTU1"/>
<dbReference type="InterPro" id="IPR033708">
    <property type="entry name" value="Anticodon_Ile_BEm"/>
</dbReference>
<keyword evidence="6 12" id="KW-0067">ATP-binding</keyword>
<comment type="catalytic activity">
    <reaction evidence="10">
        <text>tRNA(Ile) + L-isoleucine + ATP = L-isoleucyl-tRNA(Ile) + AMP + diphosphate</text>
        <dbReference type="Rhea" id="RHEA:11060"/>
        <dbReference type="Rhea" id="RHEA-COMP:9666"/>
        <dbReference type="Rhea" id="RHEA-COMP:9695"/>
        <dbReference type="ChEBI" id="CHEBI:30616"/>
        <dbReference type="ChEBI" id="CHEBI:33019"/>
        <dbReference type="ChEBI" id="CHEBI:58045"/>
        <dbReference type="ChEBI" id="CHEBI:78442"/>
        <dbReference type="ChEBI" id="CHEBI:78528"/>
        <dbReference type="ChEBI" id="CHEBI:456215"/>
        <dbReference type="EC" id="6.1.1.5"/>
    </reaction>
</comment>
<dbReference type="Pfam" id="PF08264">
    <property type="entry name" value="Anticodon_1"/>
    <property type="match status" value="1"/>
</dbReference>
<evidence type="ECO:0000256" key="9">
    <source>
        <dbReference type="ARBA" id="ARBA00032665"/>
    </source>
</evidence>
<evidence type="ECO:0000256" key="1">
    <source>
        <dbReference type="ARBA" id="ARBA00004173"/>
    </source>
</evidence>
<proteinExistence type="inferred from homology"/>
<evidence type="ECO:0000259" key="15">
    <source>
        <dbReference type="Pfam" id="PF08264"/>
    </source>
</evidence>
<feature type="region of interest" description="Disordered" evidence="13">
    <location>
        <begin position="1"/>
        <end position="29"/>
    </location>
</feature>
<dbReference type="FunFam" id="3.40.50.620:FF:000111">
    <property type="entry name" value="Mitochondrial isoleucyl-tRNA synthetase"/>
    <property type="match status" value="1"/>
</dbReference>
<evidence type="ECO:0000256" key="4">
    <source>
        <dbReference type="ARBA" id="ARBA00022598"/>
    </source>
</evidence>
<dbReference type="Gene3D" id="1.10.10.830">
    <property type="entry name" value="Ile-tRNA synthetase CP2 domain-like"/>
    <property type="match status" value="1"/>
</dbReference>
<feature type="domain" description="Aminoacyl-tRNA synthetase class Ia" evidence="14">
    <location>
        <begin position="39"/>
        <end position="674"/>
    </location>
</feature>
<dbReference type="PANTHER" id="PTHR42765:SF1">
    <property type="entry name" value="ISOLEUCINE--TRNA LIGASE, MITOCHONDRIAL"/>
    <property type="match status" value="1"/>
</dbReference>
<dbReference type="AlphaFoldDB" id="A0A1L7WTU1"/>
<dbReference type="InterPro" id="IPR014729">
    <property type="entry name" value="Rossmann-like_a/b/a_fold"/>
</dbReference>
<dbReference type="PROSITE" id="PS00178">
    <property type="entry name" value="AA_TRNA_LIGASE_I"/>
    <property type="match status" value="1"/>
</dbReference>
<dbReference type="PANTHER" id="PTHR42765">
    <property type="entry name" value="SOLEUCYL-TRNA SYNTHETASE"/>
    <property type="match status" value="1"/>
</dbReference>
<evidence type="ECO:0000256" key="5">
    <source>
        <dbReference type="ARBA" id="ARBA00022741"/>
    </source>
</evidence>
<dbReference type="SUPFAM" id="SSF52374">
    <property type="entry name" value="Nucleotidylyl transferase"/>
    <property type="match status" value="1"/>
</dbReference>
<name>A0A1L7WTU1_9HELO</name>
<protein>
    <recommendedName>
        <fullName evidence="11">Isoleucine--tRNA ligase, mitochondrial</fullName>
        <ecNumber evidence="3">6.1.1.5</ecNumber>
    </recommendedName>
    <alternativeName>
        <fullName evidence="9">Isoleucyl-tRNA synthetase</fullName>
    </alternativeName>
</protein>
<dbReference type="InterPro" id="IPR002301">
    <property type="entry name" value="Ile-tRNA-ligase"/>
</dbReference>
<dbReference type="CDD" id="cd07960">
    <property type="entry name" value="Anticodon_Ia_Ile_BEm"/>
    <property type="match status" value="1"/>
</dbReference>
<evidence type="ECO:0000256" key="8">
    <source>
        <dbReference type="ARBA" id="ARBA00023146"/>
    </source>
</evidence>
<dbReference type="SUPFAM" id="SSF50677">
    <property type="entry name" value="ValRS/IleRS/LeuRS editing domain"/>
    <property type="match status" value="1"/>
</dbReference>
<evidence type="ECO:0000256" key="12">
    <source>
        <dbReference type="RuleBase" id="RU363035"/>
    </source>
</evidence>
<dbReference type="GO" id="GO:0000049">
    <property type="term" value="F:tRNA binding"/>
    <property type="evidence" value="ECO:0007669"/>
    <property type="project" value="InterPro"/>
</dbReference>
<evidence type="ECO:0000313" key="17">
    <source>
        <dbReference type="Proteomes" id="UP000184330"/>
    </source>
</evidence>
<dbReference type="NCBIfam" id="TIGR00392">
    <property type="entry name" value="ileS"/>
    <property type="match status" value="1"/>
</dbReference>
<dbReference type="InterPro" id="IPR009080">
    <property type="entry name" value="tRNAsynth_Ia_anticodon-bd"/>
</dbReference>
<dbReference type="GO" id="GO:0002161">
    <property type="term" value="F:aminoacyl-tRNA deacylase activity"/>
    <property type="evidence" value="ECO:0007669"/>
    <property type="project" value="InterPro"/>
</dbReference>